<feature type="binding site" evidence="12">
    <location>
        <position position="237"/>
    </location>
    <ligand>
        <name>Mg(2+)</name>
        <dbReference type="ChEBI" id="CHEBI:18420"/>
    </ligand>
</feature>
<evidence type="ECO:0000256" key="5">
    <source>
        <dbReference type="ARBA" id="ARBA00011973"/>
    </source>
</evidence>
<dbReference type="CDD" id="cd03323">
    <property type="entry name" value="D-glucarate_dehydratase"/>
    <property type="match status" value="1"/>
</dbReference>
<evidence type="ECO:0000256" key="4">
    <source>
        <dbReference type="ARBA" id="ARBA00009938"/>
    </source>
</evidence>
<evidence type="ECO:0000256" key="1">
    <source>
        <dbReference type="ARBA" id="ARBA00001426"/>
    </source>
</evidence>
<dbReference type="SFLD" id="SFLDS00001">
    <property type="entry name" value="Enolase"/>
    <property type="match status" value="1"/>
</dbReference>
<evidence type="ECO:0000259" key="13">
    <source>
        <dbReference type="SMART" id="SM00922"/>
    </source>
</evidence>
<gene>
    <name evidence="14" type="primary">gudD</name>
    <name evidence="14" type="ORF">J7E47_18610</name>
</gene>
<evidence type="ECO:0000256" key="12">
    <source>
        <dbReference type="PIRSR" id="PIRSR617653-3"/>
    </source>
</evidence>
<dbReference type="RefSeq" id="WP_214916780.1">
    <property type="nucleotide sequence ID" value="NZ_JAGGNX010000019.1"/>
</dbReference>
<dbReference type="GO" id="GO:0019394">
    <property type="term" value="P:glucarate catabolic process"/>
    <property type="evidence" value="ECO:0007669"/>
    <property type="project" value="UniProtKB-UniRule"/>
</dbReference>
<dbReference type="InterPro" id="IPR029065">
    <property type="entry name" value="Enolase_C-like"/>
</dbReference>
<evidence type="ECO:0000256" key="8">
    <source>
        <dbReference type="ARBA" id="ARBA00023239"/>
    </source>
</evidence>
<feature type="binding site" evidence="11">
    <location>
        <begin position="341"/>
        <end position="343"/>
    </location>
    <ligand>
        <name>substrate</name>
    </ligand>
</feature>
<dbReference type="Gene3D" id="3.20.20.120">
    <property type="entry name" value="Enolase-like C-terminal domain"/>
    <property type="match status" value="1"/>
</dbReference>
<dbReference type="SFLD" id="SFLDF00005">
    <property type="entry name" value="glucarate_dehydratase"/>
    <property type="match status" value="1"/>
</dbReference>
<dbReference type="InterPro" id="IPR013342">
    <property type="entry name" value="Mandelate_racemase_C"/>
</dbReference>
<keyword evidence="8 14" id="KW-0456">Lyase</keyword>
<dbReference type="EC" id="4.2.1.40" evidence="5 9"/>
<feature type="binding site" evidence="12">
    <location>
        <position position="268"/>
    </location>
    <ligand>
        <name>Mg(2+)</name>
        <dbReference type="ChEBI" id="CHEBI:18420"/>
    </ligand>
</feature>
<evidence type="ECO:0000313" key="15">
    <source>
        <dbReference type="Proteomes" id="UP000692896"/>
    </source>
</evidence>
<feature type="active site" description="Proton acceptor" evidence="10">
    <location>
        <position position="341"/>
    </location>
</feature>
<feature type="binding site" evidence="11">
    <location>
        <position position="105"/>
    </location>
    <ligand>
        <name>substrate</name>
    </ligand>
</feature>
<evidence type="ECO:0000256" key="11">
    <source>
        <dbReference type="PIRSR" id="PIRSR617653-2"/>
    </source>
</evidence>
<dbReference type="SUPFAM" id="SSF51604">
    <property type="entry name" value="Enolase C-terminal domain-like"/>
    <property type="match status" value="1"/>
</dbReference>
<evidence type="ECO:0000256" key="9">
    <source>
        <dbReference type="NCBIfam" id="TIGR03247"/>
    </source>
</evidence>
<feature type="binding site" evidence="12">
    <location>
        <position position="291"/>
    </location>
    <ligand>
        <name>Mg(2+)</name>
        <dbReference type="ChEBI" id="CHEBI:18420"/>
    </ligand>
</feature>
<comment type="catalytic activity">
    <reaction evidence="1">
        <text>D-glucarate = 5-dehydro-4-deoxy-D-glucarate + H2O</text>
        <dbReference type="Rhea" id="RHEA:14573"/>
        <dbReference type="ChEBI" id="CHEBI:15377"/>
        <dbReference type="ChEBI" id="CHEBI:30612"/>
        <dbReference type="ChEBI" id="CHEBI:42819"/>
        <dbReference type="EC" id="4.2.1.40"/>
    </reaction>
</comment>
<feature type="binding site" evidence="11">
    <location>
        <position position="152"/>
    </location>
    <ligand>
        <name>substrate</name>
    </ligand>
</feature>
<dbReference type="SFLD" id="SFLDG00055">
    <property type="entry name" value="glucarate_dehydratase"/>
    <property type="match status" value="1"/>
</dbReference>
<dbReference type="EMBL" id="JAGGOB010000039">
    <property type="protein sequence ID" value="MBT2330727.1"/>
    <property type="molecule type" value="Genomic_DNA"/>
</dbReference>
<name>A0A944DL06_PSEFL</name>
<organism evidence="14 15">
    <name type="scientific">Pseudomonas fluorescens</name>
    <dbReference type="NCBI Taxonomy" id="294"/>
    <lineage>
        <taxon>Bacteria</taxon>
        <taxon>Pseudomonadati</taxon>
        <taxon>Pseudomonadota</taxon>
        <taxon>Gammaproteobacteria</taxon>
        <taxon>Pseudomonadales</taxon>
        <taxon>Pseudomonadaceae</taxon>
        <taxon>Pseudomonas</taxon>
    </lineage>
</organism>
<evidence type="ECO:0000313" key="14">
    <source>
        <dbReference type="EMBL" id="MBT2330727.1"/>
    </source>
</evidence>
<dbReference type="PANTHER" id="PTHR48080">
    <property type="entry name" value="D-GALACTONATE DEHYDRATASE-RELATED"/>
    <property type="match status" value="1"/>
</dbReference>
<evidence type="ECO:0000256" key="3">
    <source>
        <dbReference type="ARBA" id="ARBA00005183"/>
    </source>
</evidence>
<comment type="caution">
    <text evidence="14">The sequence shown here is derived from an EMBL/GenBank/DDBJ whole genome shotgun (WGS) entry which is preliminary data.</text>
</comment>
<feature type="active site" description="Proton acceptor" evidence="10">
    <location>
        <position position="209"/>
    </location>
</feature>
<feature type="binding site" evidence="11">
    <location>
        <position position="423"/>
    </location>
    <ligand>
        <name>substrate</name>
    </ligand>
</feature>
<dbReference type="Gene3D" id="3.30.390.10">
    <property type="entry name" value="Enolase-like, N-terminal domain"/>
    <property type="match status" value="1"/>
</dbReference>
<dbReference type="InterPro" id="IPR029017">
    <property type="entry name" value="Enolase-like_N"/>
</dbReference>
<evidence type="ECO:0000256" key="2">
    <source>
        <dbReference type="ARBA" id="ARBA00001946"/>
    </source>
</evidence>
<feature type="binding site" evidence="11">
    <location>
        <position position="34"/>
    </location>
    <ligand>
        <name>substrate</name>
    </ligand>
</feature>
<evidence type="ECO:0000256" key="7">
    <source>
        <dbReference type="ARBA" id="ARBA00022842"/>
    </source>
</evidence>
<dbReference type="SMART" id="SM00922">
    <property type="entry name" value="MR_MLE"/>
    <property type="match status" value="1"/>
</dbReference>
<dbReference type="InterPro" id="IPR036849">
    <property type="entry name" value="Enolase-like_C_sf"/>
</dbReference>
<evidence type="ECO:0000256" key="6">
    <source>
        <dbReference type="ARBA" id="ARBA00022723"/>
    </source>
</evidence>
<dbReference type="NCBIfam" id="TIGR03247">
    <property type="entry name" value="glucar-dehydr"/>
    <property type="match status" value="1"/>
</dbReference>
<feature type="domain" description="Mandelate racemase/muconate lactonizing enzyme C-terminal" evidence="13">
    <location>
        <begin position="187"/>
        <end position="287"/>
    </location>
</feature>
<proteinExistence type="inferred from homology"/>
<reference evidence="14" key="1">
    <citation type="submission" date="2021-03" db="EMBL/GenBank/DDBJ databases">
        <title>Genomic analysis provides insights into the functional capacity of soil bacteria communities inhabiting an altitudinal gradient in the Atacama Desert.</title>
        <authorList>
            <person name="Gonzalez M."/>
            <person name="Maldonado J."/>
            <person name="Maza F."/>
            <person name="Hodar C."/>
            <person name="Cortes M."/>
            <person name="Palma R."/>
            <person name="Andreani C."/>
            <person name="Gaete A."/>
            <person name="Vasquez-Dean J."/>
            <person name="Acuna V."/>
            <person name="Aguado M."/>
            <person name="Mandakovic D."/>
            <person name="Latorre M."/>
            <person name="Orellana A."/>
            <person name="Gutierrez R."/>
            <person name="Montecino M."/>
            <person name="Allende M."/>
            <person name="Maass A."/>
            <person name="Cambiazo V."/>
        </authorList>
    </citation>
    <scope>NUCLEOTIDE SEQUENCE</scope>
    <source>
        <strain evidence="14">ISL-25</strain>
    </source>
</reference>
<dbReference type="SUPFAM" id="SSF54826">
    <property type="entry name" value="Enolase N-terminal domain-like"/>
    <property type="match status" value="1"/>
</dbReference>
<dbReference type="Proteomes" id="UP000692896">
    <property type="component" value="Unassembled WGS sequence"/>
</dbReference>
<dbReference type="PANTHER" id="PTHR48080:SF4">
    <property type="entry name" value="GLUCARATE DEHYDRATASE"/>
    <property type="match status" value="1"/>
</dbReference>
<comment type="similarity">
    <text evidence="4">Belongs to the mandelate racemase/muconate lactonizing enzyme family. GlucD subfamily.</text>
</comment>
<comment type="pathway">
    <text evidence="3">Carbohydrate acid metabolism; D-glucarate degradation; 2,5-dioxopentanoate from D-glucarate: step 1/2.</text>
</comment>
<dbReference type="InterPro" id="IPR034598">
    <property type="entry name" value="GlucD-like"/>
</dbReference>
<accession>A0A944DL06</accession>
<dbReference type="InterPro" id="IPR034593">
    <property type="entry name" value="DgoD-like"/>
</dbReference>
<feature type="binding site" evidence="11">
    <location>
        <position position="207"/>
    </location>
    <ligand>
        <name>substrate</name>
    </ligand>
</feature>
<dbReference type="AlphaFoldDB" id="A0A944DL06"/>
<evidence type="ECO:0000256" key="10">
    <source>
        <dbReference type="PIRSR" id="PIRSR617653-1"/>
    </source>
</evidence>
<keyword evidence="6 12" id="KW-0479">Metal-binding</keyword>
<protein>
    <recommendedName>
        <fullName evidence="5 9">Glucarate dehydratase</fullName>
        <ecNumber evidence="5 9">4.2.1.40</ecNumber>
    </recommendedName>
</protein>
<feature type="binding site" evidence="11">
    <location>
        <position position="291"/>
    </location>
    <ligand>
        <name>substrate</name>
    </ligand>
</feature>
<comment type="cofactor">
    <cofactor evidence="2 12">
        <name>Mg(2+)</name>
        <dbReference type="ChEBI" id="CHEBI:18420"/>
    </cofactor>
</comment>
<keyword evidence="7 12" id="KW-0460">Magnesium</keyword>
<sequence>MQTQEATQAPIITSMQVVPVAGHDGMLLNLSGAHGPFFTRNIVILKDNTGHTGVGEVPGGERIRQTLEDARSLVVGSPIGTYQKILNTVRQAFADRDAGGRGLQTFDLRITIHAVTGLEAALLDLLGQHLDVPVAALLGEGQQRDEVKMLGYLFYVGDRQQTDLPYRSEPDADNDWFRVRHEKALDADAVVRLAEAAHSHYGFQDFKLKGGVLKGDEEIEAVTALAERFPQARITLDPNGAWSLKEAIRLCRDQHKVLAYAEDPCGAENGYSGREVMAEFRRATGLKTATNMIATDWREMGHAITLQSVDIPLADPHFWTMQGSVRVAQMCNEWGLTWGSHSNNHFDISLAMFTHVAAAAPGDITAIDTHWIWQDGQRLTKAPLQIQGGCVQVPKKPGLGIELDTDQLAKAHELYKGMGLGARDDAVAMQYLIPGWTFNNKQPCLVR</sequence>
<dbReference type="GO" id="GO:0008872">
    <property type="term" value="F:glucarate dehydratase activity"/>
    <property type="evidence" value="ECO:0007669"/>
    <property type="project" value="UniProtKB-UniRule"/>
</dbReference>
<dbReference type="GO" id="GO:0000287">
    <property type="term" value="F:magnesium ion binding"/>
    <property type="evidence" value="ECO:0007669"/>
    <property type="project" value="UniProtKB-UniRule"/>
</dbReference>
<dbReference type="Pfam" id="PF13378">
    <property type="entry name" value="MR_MLE_C"/>
    <property type="match status" value="1"/>
</dbReference>
<dbReference type="InterPro" id="IPR017653">
    <property type="entry name" value="Glucarate_dehydratase"/>
</dbReference>
<feature type="binding site" evidence="11">
    <location>
        <begin position="237"/>
        <end position="239"/>
    </location>
    <ligand>
        <name>substrate</name>
    </ligand>
</feature>
<dbReference type="FunFam" id="3.20.20.120:FF:000003">
    <property type="entry name" value="Glucarate dehydratase"/>
    <property type="match status" value="1"/>
</dbReference>
<feature type="binding site" evidence="11">
    <location>
        <position position="370"/>
    </location>
    <ligand>
        <name>substrate</name>
    </ligand>
</feature>